<reference evidence="5 6" key="1">
    <citation type="submission" date="2017-10" db="EMBL/GenBank/DDBJ databases">
        <title>Effective Description of Clostridium neonatale sp. nov. linked to necrotizing enterocolitis in neonates and a clarification of species assignable to the genus Clostridium (Prazmowski 1880) emend. Lawson and Rainey 2016.</title>
        <authorList>
            <person name="Bernard K."/>
            <person name="Burdz T."/>
            <person name="Wiebe D."/>
            <person name="Balcewich B."/>
            <person name="Alfa M."/>
            <person name="Bernier A.-M."/>
        </authorList>
    </citation>
    <scope>NUCLEOTIDE SEQUENCE [LARGE SCALE GENOMIC DNA]</scope>
    <source>
        <strain evidence="5 6">LCDC99A005</strain>
    </source>
</reference>
<feature type="chain" id="PRO_5044380413" evidence="3">
    <location>
        <begin position="30"/>
        <end position="616"/>
    </location>
</feature>
<feature type="repeat" description="Cell wall-binding" evidence="2">
    <location>
        <begin position="578"/>
        <end position="597"/>
    </location>
</feature>
<dbReference type="STRING" id="137838.GCA_001458595_01707"/>
<dbReference type="OrthoDB" id="2235460at2"/>
<name>A0A2A7MFS1_9CLOT</name>
<dbReference type="Proteomes" id="UP000220840">
    <property type="component" value="Unassembled WGS sequence"/>
</dbReference>
<evidence type="ECO:0000256" key="2">
    <source>
        <dbReference type="PROSITE-ProRule" id="PRU00591"/>
    </source>
</evidence>
<dbReference type="Pfam" id="PF01473">
    <property type="entry name" value="Choline_bind_1"/>
    <property type="match status" value="3"/>
</dbReference>
<feature type="signal peptide" evidence="3">
    <location>
        <begin position="1"/>
        <end position="29"/>
    </location>
</feature>
<protein>
    <submittedName>
        <fullName evidence="5">Cell wall-binding protein</fullName>
    </submittedName>
</protein>
<evidence type="ECO:0000256" key="1">
    <source>
        <dbReference type="ARBA" id="ARBA00022737"/>
    </source>
</evidence>
<evidence type="ECO:0000313" key="4">
    <source>
        <dbReference type="EMBL" id="CAI3543188.1"/>
    </source>
</evidence>
<keyword evidence="6" id="KW-1185">Reference proteome</keyword>
<reference evidence="4" key="2">
    <citation type="submission" date="2022-10" db="EMBL/GenBank/DDBJ databases">
        <authorList>
            <person name="Aires J."/>
            <person name="Mesa V."/>
        </authorList>
    </citation>
    <scope>NUCLEOTIDE SEQUENCE</scope>
    <source>
        <strain evidence="4">Clostridium neonatale JD116</strain>
    </source>
</reference>
<comment type="caution">
    <text evidence="5">The sequence shown here is derived from an EMBL/GenBank/DDBJ whole genome shotgun (WGS) entry which is preliminary data.</text>
</comment>
<dbReference type="Proteomes" id="UP001189143">
    <property type="component" value="Unassembled WGS sequence"/>
</dbReference>
<dbReference type="AlphaFoldDB" id="A0A2A7MFS1"/>
<evidence type="ECO:0000256" key="3">
    <source>
        <dbReference type="SAM" id="SignalP"/>
    </source>
</evidence>
<accession>A0A2A7MFS1</accession>
<dbReference type="PROSITE" id="PS51170">
    <property type="entry name" value="CW"/>
    <property type="match status" value="2"/>
</dbReference>
<organism evidence="5 6">
    <name type="scientific">Clostridium neonatale</name>
    <dbReference type="NCBI Taxonomy" id="137838"/>
    <lineage>
        <taxon>Bacteria</taxon>
        <taxon>Bacillati</taxon>
        <taxon>Bacillota</taxon>
        <taxon>Clostridia</taxon>
        <taxon>Eubacteriales</taxon>
        <taxon>Clostridiaceae</taxon>
        <taxon>Clostridium</taxon>
    </lineage>
</organism>
<dbReference type="InterPro" id="IPR018337">
    <property type="entry name" value="Cell_wall/Cho-bd_repeat"/>
</dbReference>
<evidence type="ECO:0000313" key="5">
    <source>
        <dbReference type="EMBL" id="PEG30397.1"/>
    </source>
</evidence>
<dbReference type="EMBL" id="CAMTCP010000044">
    <property type="protein sequence ID" value="CAI3543188.1"/>
    <property type="molecule type" value="Genomic_DNA"/>
</dbReference>
<gene>
    <name evidence="4" type="ORF">CNEO2_130062</name>
    <name evidence="5" type="ORF">CQ394_01330</name>
</gene>
<keyword evidence="1" id="KW-0677">Repeat</keyword>
<dbReference type="Pfam" id="PF19127">
    <property type="entry name" value="Choline_bind_3"/>
    <property type="match status" value="1"/>
</dbReference>
<dbReference type="RefSeq" id="WP_058294568.1">
    <property type="nucleotide sequence ID" value="NZ_CAMRXC010000284.1"/>
</dbReference>
<proteinExistence type="predicted"/>
<dbReference type="EMBL" id="PDCJ01000001">
    <property type="protein sequence ID" value="PEG30397.1"/>
    <property type="molecule type" value="Genomic_DNA"/>
</dbReference>
<feature type="repeat" description="Cell wall-binding" evidence="2">
    <location>
        <begin position="483"/>
        <end position="502"/>
    </location>
</feature>
<evidence type="ECO:0000313" key="6">
    <source>
        <dbReference type="Proteomes" id="UP000220840"/>
    </source>
</evidence>
<dbReference type="SUPFAM" id="SSF69360">
    <property type="entry name" value="Cell wall binding repeat"/>
    <property type="match status" value="1"/>
</dbReference>
<sequence>MIKRVNKLTSGLLAAASVISLVPSTSAFAADYKRISSEDGTIYNAVAYKDGTFYLDGDINDKEATYFLNNGKYNKLDDIDTGSDLEIYGEKYINFENGDYFLDLSNGKVTDDDIEEDNIDDASTALRRKIKDVDRYGDDNRLPNLEALRGPKFSSTWYMTKDYTTDSAVTYTTNSAVSIFTDSKGNYIDADYNLGKIKVTTKSNNTEKNVNIENTKDTYDAVNGKDAIKASLSNTKVLGQDSSNIYRLATITVSVDASKSANTKITEIYGMAVDKSDALVVNSDGTSVTFKVIQKISKAQASDDVDDAKYAKTVNNYVLANDKGQAKSLLTEAEEDFTISNGKVTNYKLDGNNIEAVTLTLKSKNGFYYTDFSDGDDQDLENAEAYDVDANGNLWALNGGFVYKYDNDDSWDKVYKVDGSMEEITVYDDNNLVVWNEDDEVYSIISAKSNSSEDDNKEEDKKAGWDQNSDGTWVYYKNDGTKATGWLDLNGQWYYLNSNGTMATGWVQVGGQWYYLNPISDGTKGAMKTGWVLDNGHWYYLNPISNGYRGAMQTGWVNVSGTWYYLNPISDGTRGAMKTGWINDRGTWYYLYPNGAMAHDTTINGYRLGSNGAWIR</sequence>
<dbReference type="Gene3D" id="2.10.270.10">
    <property type="entry name" value="Cholin Binding"/>
    <property type="match status" value="1"/>
</dbReference>
<keyword evidence="3" id="KW-0732">Signal</keyword>